<dbReference type="SUPFAM" id="SSF48371">
    <property type="entry name" value="ARM repeat"/>
    <property type="match status" value="1"/>
</dbReference>
<keyword evidence="3" id="KW-1185">Reference proteome</keyword>
<dbReference type="PANTHER" id="PTHR22895:SF0">
    <property type="entry name" value="ARMADILLO REPEAT-CONTAINING PROTEIN 6"/>
    <property type="match status" value="1"/>
</dbReference>
<dbReference type="InterPro" id="IPR011989">
    <property type="entry name" value="ARM-like"/>
</dbReference>
<accession>A0AAV8URF9</accession>
<dbReference type="Proteomes" id="UP001157974">
    <property type="component" value="Unassembled WGS sequence"/>
</dbReference>
<sequence>MEVTQERFDALVKEIMTDFELNWEEAVADAVQELRTQGVTNFSKLLTAPVEERERHDFSRRVSVHNVDLLHELGRELEGSATLSQQLLDSEDAVKELRNALDLAVEEGEILPTPSAIRKYPSNASVIKATRARALRDGRWTSAFVQDGGLDVVVKTMNECQYDEEIFPASCSLMRALACPDDTKEVTEILGCCRVLCRSKNSSAANVPSLVYEGSAVEPLMNIGFDAHGGQRSQLSALNTLNFLARTDDVIEVMREAQVVPSVLSALRVEMTDPEMTLLLLSLLRNLCGNQQCRSETTDNNGIGSVLEVMGVHEHNARIQELALSALAAISLGSSSRAQIIANMGGIEVGFKSVREGSIAAGFSTYDADEHLFYSSHLCRIIHNMKAAIGVLENHTGHDGAIRAACNAIRNLGSRSKEVRDLMKSFPRAESLLRKAQRTHPEVSETVHVALREFNMLQDAEYYCPFQSQMTAAH</sequence>
<reference evidence="2 3" key="1">
    <citation type="journal article" date="2023" name="Nat. Commun.">
        <title>Origin of minicircular mitochondrial genomes in red algae.</title>
        <authorList>
            <person name="Lee Y."/>
            <person name="Cho C.H."/>
            <person name="Lee Y.M."/>
            <person name="Park S.I."/>
            <person name="Yang J.H."/>
            <person name="West J.A."/>
            <person name="Bhattacharya D."/>
            <person name="Yoon H.S."/>
        </authorList>
    </citation>
    <scope>NUCLEOTIDE SEQUENCE [LARGE SCALE GENOMIC DNA]</scope>
    <source>
        <strain evidence="2 3">CCMP1338</strain>
        <tissue evidence="2">Whole cell</tissue>
    </source>
</reference>
<comment type="caution">
    <text evidence="2">The sequence shown here is derived from an EMBL/GenBank/DDBJ whole genome shotgun (WGS) entry which is preliminary data.</text>
</comment>
<dbReference type="PANTHER" id="PTHR22895">
    <property type="entry name" value="ARMADILLO REPEAT-CONTAINING PROTEIN 6"/>
    <property type="match status" value="1"/>
</dbReference>
<gene>
    <name evidence="2" type="ORF">NDN08_000680</name>
</gene>
<dbReference type="EMBL" id="JAMWBK010000006">
    <property type="protein sequence ID" value="KAJ8904153.1"/>
    <property type="molecule type" value="Genomic_DNA"/>
</dbReference>
<dbReference type="Gene3D" id="1.25.10.10">
    <property type="entry name" value="Leucine-rich Repeat Variant"/>
    <property type="match status" value="1"/>
</dbReference>
<evidence type="ECO:0000256" key="1">
    <source>
        <dbReference type="ARBA" id="ARBA00022737"/>
    </source>
</evidence>
<evidence type="ECO:0000313" key="3">
    <source>
        <dbReference type="Proteomes" id="UP001157974"/>
    </source>
</evidence>
<proteinExistence type="predicted"/>
<evidence type="ECO:0008006" key="4">
    <source>
        <dbReference type="Google" id="ProtNLM"/>
    </source>
</evidence>
<protein>
    <recommendedName>
        <fullName evidence="4">Armadillo repeat-containing protein 6</fullName>
    </recommendedName>
</protein>
<evidence type="ECO:0000313" key="2">
    <source>
        <dbReference type="EMBL" id="KAJ8904153.1"/>
    </source>
</evidence>
<dbReference type="InterPro" id="IPR016024">
    <property type="entry name" value="ARM-type_fold"/>
</dbReference>
<organism evidence="2 3">
    <name type="scientific">Rhodosorus marinus</name>
    <dbReference type="NCBI Taxonomy" id="101924"/>
    <lineage>
        <taxon>Eukaryota</taxon>
        <taxon>Rhodophyta</taxon>
        <taxon>Stylonematophyceae</taxon>
        <taxon>Stylonematales</taxon>
        <taxon>Stylonemataceae</taxon>
        <taxon>Rhodosorus</taxon>
    </lineage>
</organism>
<name>A0AAV8URF9_9RHOD</name>
<keyword evidence="1" id="KW-0677">Repeat</keyword>
<dbReference type="AlphaFoldDB" id="A0AAV8URF9"/>